<feature type="region of interest" description="Disordered" evidence="6">
    <location>
        <begin position="310"/>
        <end position="378"/>
    </location>
</feature>
<dbReference type="Pfam" id="PF00642">
    <property type="entry name" value="zf-CCCH"/>
    <property type="match status" value="1"/>
</dbReference>
<dbReference type="SUPFAM" id="SSF90229">
    <property type="entry name" value="CCCH zinc finger"/>
    <property type="match status" value="1"/>
</dbReference>
<evidence type="ECO:0000256" key="3">
    <source>
        <dbReference type="ARBA" id="ARBA00022771"/>
    </source>
</evidence>
<dbReference type="PROSITE" id="PS50103">
    <property type="entry name" value="ZF_C3H1"/>
    <property type="match status" value="1"/>
</dbReference>
<dbReference type="EMBL" id="NIDF01000044">
    <property type="protein sequence ID" value="TYJ55202.1"/>
    <property type="molecule type" value="Genomic_DNA"/>
</dbReference>
<dbReference type="AlphaFoldDB" id="A0A5D3AWG2"/>
<proteinExistence type="predicted"/>
<keyword evidence="4 5" id="KW-0862">Zinc</keyword>
<dbReference type="FunFam" id="4.10.1000.10:FF:000001">
    <property type="entry name" value="zinc finger CCCH domain-containing protein 15-like"/>
    <property type="match status" value="1"/>
</dbReference>
<protein>
    <recommendedName>
        <fullName evidence="7">C3H1-type domain-containing protein</fullName>
    </recommendedName>
</protein>
<sequence length="602" mass="64728">MPHPILPQQPSSQSGNMPSLNCDASKVPDRRKTTVHSPPPKPNLPDLTRVATAAHTASILAKPPPPTVLGRPGTREFSFAPLPYTDADLPLPKPYNVNYPHPITAYASPGANPEAVRCSGYGEILDKMVKNDIQLALGDILYEAGFRDLDNSVYLLFSYESTGQGNGIPESLWSKFENVNNVRLPTAAAVTASVASAALQEQQHYRQPSLPPRFSRQSLSASSDESHLETPVKSYRPRPVLPAPPHSHSHSQAYHQSDVREEMNAWKTEICVAWETSGGYCKYGAGCQFAHGIEDLKLTRHQLAHRGLITPTPDFDAAQRSNPDVLAPTSSSRGGSFSPYPNFSMNRSTPTPQAHSSTFPSSTGADRRLSVPHTHSQHGVLTPEECALLAGVGYRRQSEVLLEKSIGGAIAPIGVERIHASQRGAFEGNYVSPVEADRLMNVGVEDDFTFHLANPCASYDSYKQSPTSFQSSLKSFSFHPTSASSSFAKPRTSNLSLNTNVNAPKSPSGSSRSSCSGSRPSVYSSSSMSDHWPATTPMGMGTKDYLFTPTMEVDYEPVVLLGGNEGSFESGSTSSAIGGGLGLGLKAKSSTTFEFSSGKSIW</sequence>
<gene>
    <name evidence="8" type="ORF">B9479_004136</name>
</gene>
<feature type="region of interest" description="Disordered" evidence="6">
    <location>
        <begin position="484"/>
        <end position="535"/>
    </location>
</feature>
<evidence type="ECO:0000256" key="2">
    <source>
        <dbReference type="ARBA" id="ARBA00022737"/>
    </source>
</evidence>
<keyword evidence="3 5" id="KW-0863">Zinc-finger</keyword>
<dbReference type="InterPro" id="IPR000571">
    <property type="entry name" value="Znf_CCCH"/>
</dbReference>
<evidence type="ECO:0000313" key="8">
    <source>
        <dbReference type="EMBL" id="TYJ55202.1"/>
    </source>
</evidence>
<feature type="compositionally biased region" description="Low complexity" evidence="6">
    <location>
        <begin position="506"/>
        <end position="529"/>
    </location>
</feature>
<evidence type="ECO:0000256" key="4">
    <source>
        <dbReference type="ARBA" id="ARBA00022833"/>
    </source>
</evidence>
<feature type="domain" description="C3H1-type" evidence="7">
    <location>
        <begin position="265"/>
        <end position="294"/>
    </location>
</feature>
<feature type="compositionally biased region" description="Polar residues" evidence="6">
    <location>
        <begin position="491"/>
        <end position="505"/>
    </location>
</feature>
<evidence type="ECO:0000256" key="5">
    <source>
        <dbReference type="PROSITE-ProRule" id="PRU00723"/>
    </source>
</evidence>
<evidence type="ECO:0000256" key="1">
    <source>
        <dbReference type="ARBA" id="ARBA00022723"/>
    </source>
</evidence>
<feature type="compositionally biased region" description="Polar residues" evidence="6">
    <location>
        <begin position="8"/>
        <end position="19"/>
    </location>
</feature>
<feature type="region of interest" description="Disordered" evidence="6">
    <location>
        <begin position="1"/>
        <end position="47"/>
    </location>
</feature>
<evidence type="ECO:0000256" key="6">
    <source>
        <dbReference type="SAM" id="MobiDB-lite"/>
    </source>
</evidence>
<accession>A0A5D3AWG2</accession>
<reference evidence="8 9" key="1">
    <citation type="submission" date="2017-05" db="EMBL/GenBank/DDBJ databases">
        <title>The Genome Sequence of Tsuchiyaea wingfieldii DSM 27421.</title>
        <authorList>
            <person name="Cuomo C."/>
            <person name="Passer A."/>
            <person name="Billmyre B."/>
            <person name="Heitman J."/>
        </authorList>
    </citation>
    <scope>NUCLEOTIDE SEQUENCE [LARGE SCALE GENOMIC DNA]</scope>
    <source>
        <strain evidence="8 9">DSM 27421</strain>
    </source>
</reference>
<feature type="compositionally biased region" description="Polar residues" evidence="6">
    <location>
        <begin position="328"/>
        <end position="364"/>
    </location>
</feature>
<dbReference type="Proteomes" id="UP000322245">
    <property type="component" value="Unassembled WGS sequence"/>
</dbReference>
<dbReference type="InterPro" id="IPR036855">
    <property type="entry name" value="Znf_CCCH_sf"/>
</dbReference>
<evidence type="ECO:0000313" key="9">
    <source>
        <dbReference type="Proteomes" id="UP000322245"/>
    </source>
</evidence>
<evidence type="ECO:0000259" key="7">
    <source>
        <dbReference type="PROSITE" id="PS50103"/>
    </source>
</evidence>
<keyword evidence="9" id="KW-1185">Reference proteome</keyword>
<organism evidence="8 9">
    <name type="scientific">Cryptococcus floricola</name>
    <dbReference type="NCBI Taxonomy" id="2591691"/>
    <lineage>
        <taxon>Eukaryota</taxon>
        <taxon>Fungi</taxon>
        <taxon>Dikarya</taxon>
        <taxon>Basidiomycota</taxon>
        <taxon>Agaricomycotina</taxon>
        <taxon>Tremellomycetes</taxon>
        <taxon>Tremellales</taxon>
        <taxon>Cryptococcaceae</taxon>
        <taxon>Cryptococcus</taxon>
    </lineage>
</organism>
<dbReference type="SMART" id="SM00356">
    <property type="entry name" value="ZnF_C3H1"/>
    <property type="match status" value="1"/>
</dbReference>
<feature type="zinc finger region" description="C3H1-type" evidence="5">
    <location>
        <begin position="265"/>
        <end position="294"/>
    </location>
</feature>
<dbReference type="GO" id="GO:0008270">
    <property type="term" value="F:zinc ion binding"/>
    <property type="evidence" value="ECO:0007669"/>
    <property type="project" value="UniProtKB-KW"/>
</dbReference>
<feature type="region of interest" description="Disordered" evidence="6">
    <location>
        <begin position="205"/>
        <end position="257"/>
    </location>
</feature>
<comment type="caution">
    <text evidence="8">The sequence shown here is derived from an EMBL/GenBank/DDBJ whole genome shotgun (WGS) entry which is preliminary data.</text>
</comment>
<keyword evidence="2" id="KW-0677">Repeat</keyword>
<keyword evidence="1 5" id="KW-0479">Metal-binding</keyword>
<name>A0A5D3AWG2_9TREE</name>
<dbReference type="Gene3D" id="4.10.1000.10">
    <property type="entry name" value="Zinc finger, CCCH-type"/>
    <property type="match status" value="1"/>
</dbReference>